<name>A0A1F6Y502_9BACT</name>
<keyword evidence="1" id="KW-0472">Membrane</keyword>
<protein>
    <recommendedName>
        <fullName evidence="4">Type IV pilus assembly protein PilO</fullName>
    </recommendedName>
</protein>
<dbReference type="AlphaFoldDB" id="A0A1F6Y502"/>
<accession>A0A1F6Y502</accession>
<evidence type="ECO:0000313" key="2">
    <source>
        <dbReference type="EMBL" id="OGJ01409.1"/>
    </source>
</evidence>
<proteinExistence type="predicted"/>
<feature type="transmembrane region" description="Helical" evidence="1">
    <location>
        <begin position="9"/>
        <end position="28"/>
    </location>
</feature>
<evidence type="ECO:0000256" key="1">
    <source>
        <dbReference type="SAM" id="Phobius"/>
    </source>
</evidence>
<gene>
    <name evidence="2" type="ORF">A3I23_03570</name>
</gene>
<reference evidence="2 3" key="1">
    <citation type="journal article" date="2016" name="Nat. Commun.">
        <title>Thousands of microbial genomes shed light on interconnected biogeochemical processes in an aquifer system.</title>
        <authorList>
            <person name="Anantharaman K."/>
            <person name="Brown C.T."/>
            <person name="Hug L.A."/>
            <person name="Sharon I."/>
            <person name="Castelle C.J."/>
            <person name="Probst A.J."/>
            <person name="Thomas B.C."/>
            <person name="Singh A."/>
            <person name="Wilkins M.J."/>
            <person name="Karaoz U."/>
            <person name="Brodie E.L."/>
            <person name="Williams K.H."/>
            <person name="Hubbard S.S."/>
            <person name="Banfield J.F."/>
        </authorList>
    </citation>
    <scope>NUCLEOTIDE SEQUENCE [LARGE SCALE GENOMIC DNA]</scope>
</reference>
<organism evidence="2 3">
    <name type="scientific">Candidatus Nomurabacteria bacterium RIFCSPLOWO2_02_FULL_40_67</name>
    <dbReference type="NCBI Taxonomy" id="1801787"/>
    <lineage>
        <taxon>Bacteria</taxon>
        <taxon>Candidatus Nomuraibacteriota</taxon>
    </lineage>
</organism>
<comment type="caution">
    <text evidence="2">The sequence shown here is derived from an EMBL/GenBank/DDBJ whole genome shotgun (WGS) entry which is preliminary data.</text>
</comment>
<evidence type="ECO:0008006" key="4">
    <source>
        <dbReference type="Google" id="ProtNLM"/>
    </source>
</evidence>
<keyword evidence="1" id="KW-1133">Transmembrane helix</keyword>
<dbReference type="Proteomes" id="UP000177693">
    <property type="component" value="Unassembled WGS sequence"/>
</dbReference>
<keyword evidence="1" id="KW-0812">Transmembrane</keyword>
<evidence type="ECO:0000313" key="3">
    <source>
        <dbReference type="Proteomes" id="UP000177693"/>
    </source>
</evidence>
<sequence length="179" mass="20676">MQKSFQKIPLLLSLIFFLASIFSFLYLYQEIKNNSWEIDKKENEWRIEAIRREELKTLNNSIEAIKEERQQLETHFARSSDVVLFLNTVEGLAKGAGIEKEVRSVDISKDKKALMVAMEAKGSFPDLYKFLTLLENSPYELELIEVKFSRETEPASSDKTLSASAWNATFKIKLLSFIP</sequence>
<dbReference type="EMBL" id="MFVL01000019">
    <property type="protein sequence ID" value="OGJ01409.1"/>
    <property type="molecule type" value="Genomic_DNA"/>
</dbReference>